<keyword evidence="4 8" id="KW-1133">Transmembrane helix</keyword>
<dbReference type="GO" id="GO:0005739">
    <property type="term" value="C:mitochondrion"/>
    <property type="evidence" value="ECO:0007669"/>
    <property type="project" value="TreeGrafter"/>
</dbReference>
<evidence type="ECO:0000256" key="5">
    <source>
        <dbReference type="ARBA" id="ARBA00023133"/>
    </source>
</evidence>
<evidence type="ECO:0000256" key="8">
    <source>
        <dbReference type="SAM" id="Phobius"/>
    </source>
</evidence>
<keyword evidence="3 8" id="KW-0812">Transmembrane</keyword>
<proteinExistence type="predicted"/>
<sequence>PETHLEQWTKMEPKGLISAYLQLSKSKLTMLVTSTGTALLSSAANASNQLLEAPYDAQMKRTHSRVLVVHRFSPLHALSFAGVAAVCGAGTLYFFANPLAAGLGVLNVALYVGAYTPLKRTHIACTWAGAL</sequence>
<dbReference type="PANTHER" id="PTHR43448:SF2">
    <property type="entry name" value="PROTOHEME IX FARNESYLTRANSFERASE, MITOCHONDRIAL"/>
    <property type="match status" value="1"/>
</dbReference>
<organism evidence="9 10">
    <name type="scientific">Ancylostoma duodenale</name>
    <dbReference type="NCBI Taxonomy" id="51022"/>
    <lineage>
        <taxon>Eukaryota</taxon>
        <taxon>Metazoa</taxon>
        <taxon>Ecdysozoa</taxon>
        <taxon>Nematoda</taxon>
        <taxon>Chromadorea</taxon>
        <taxon>Rhabditida</taxon>
        <taxon>Rhabditina</taxon>
        <taxon>Rhabditomorpha</taxon>
        <taxon>Strongyloidea</taxon>
        <taxon>Ancylostomatidae</taxon>
        <taxon>Ancylostomatinae</taxon>
        <taxon>Ancylostoma</taxon>
    </lineage>
</organism>
<dbReference type="PANTHER" id="PTHR43448">
    <property type="entry name" value="PROTOHEME IX FARNESYLTRANSFERASE, MITOCHONDRIAL"/>
    <property type="match status" value="1"/>
</dbReference>
<dbReference type="Proteomes" id="UP000054047">
    <property type="component" value="Unassembled WGS sequence"/>
</dbReference>
<evidence type="ECO:0000256" key="4">
    <source>
        <dbReference type="ARBA" id="ARBA00022989"/>
    </source>
</evidence>
<dbReference type="OrthoDB" id="5211at2759"/>
<dbReference type="AlphaFoldDB" id="A0A0C2BFF1"/>
<evidence type="ECO:0000256" key="7">
    <source>
        <dbReference type="ARBA" id="ARBA00030253"/>
    </source>
</evidence>
<feature type="transmembrane region" description="Helical" evidence="8">
    <location>
        <begin position="75"/>
        <end position="95"/>
    </location>
</feature>
<feature type="transmembrane region" description="Helical" evidence="8">
    <location>
        <begin position="101"/>
        <end position="118"/>
    </location>
</feature>
<keyword evidence="2" id="KW-0808">Transferase</keyword>
<dbReference type="InterPro" id="IPR044878">
    <property type="entry name" value="UbiA_sf"/>
</dbReference>
<keyword evidence="6 8" id="KW-0472">Membrane</keyword>
<reference evidence="9 10" key="1">
    <citation type="submission" date="2013-12" db="EMBL/GenBank/DDBJ databases">
        <title>Draft genome of the parsitic nematode Ancylostoma duodenale.</title>
        <authorList>
            <person name="Mitreva M."/>
        </authorList>
    </citation>
    <scope>NUCLEOTIDE SEQUENCE [LARGE SCALE GENOMIC DNA]</scope>
    <source>
        <strain evidence="9 10">Zhejiang</strain>
    </source>
</reference>
<name>A0A0C2BFF1_9BILA</name>
<comment type="subcellular location">
    <subcellularLocation>
        <location evidence="1">Membrane</location>
        <topology evidence="1">Multi-pass membrane protein</topology>
    </subcellularLocation>
</comment>
<evidence type="ECO:0000256" key="1">
    <source>
        <dbReference type="ARBA" id="ARBA00004141"/>
    </source>
</evidence>
<evidence type="ECO:0000256" key="6">
    <source>
        <dbReference type="ARBA" id="ARBA00023136"/>
    </source>
</evidence>
<feature type="non-terminal residue" evidence="9">
    <location>
        <position position="1"/>
    </location>
</feature>
<dbReference type="InterPro" id="IPR000537">
    <property type="entry name" value="UbiA_prenyltransferase"/>
</dbReference>
<keyword evidence="5" id="KW-0350">Heme biosynthesis</keyword>
<dbReference type="Gene3D" id="1.10.357.140">
    <property type="entry name" value="UbiA prenyltransferase"/>
    <property type="match status" value="1"/>
</dbReference>
<dbReference type="Pfam" id="PF01040">
    <property type="entry name" value="UbiA"/>
    <property type="match status" value="1"/>
</dbReference>
<evidence type="ECO:0000313" key="9">
    <source>
        <dbReference type="EMBL" id="KIH42463.1"/>
    </source>
</evidence>
<accession>A0A0C2BFF1</accession>
<dbReference type="EMBL" id="KN795661">
    <property type="protein sequence ID" value="KIH42463.1"/>
    <property type="molecule type" value="Genomic_DNA"/>
</dbReference>
<evidence type="ECO:0000256" key="2">
    <source>
        <dbReference type="ARBA" id="ARBA00022679"/>
    </source>
</evidence>
<feature type="non-terminal residue" evidence="9">
    <location>
        <position position="131"/>
    </location>
</feature>
<dbReference type="GO" id="GO:0016020">
    <property type="term" value="C:membrane"/>
    <property type="evidence" value="ECO:0007669"/>
    <property type="project" value="UniProtKB-SubCell"/>
</dbReference>
<evidence type="ECO:0000256" key="3">
    <source>
        <dbReference type="ARBA" id="ARBA00022692"/>
    </source>
</evidence>
<gene>
    <name evidence="9" type="ORF">ANCDUO_27552</name>
</gene>
<dbReference type="InterPro" id="IPR006369">
    <property type="entry name" value="Protohaem_IX_farnesylTrfase"/>
</dbReference>
<evidence type="ECO:0000313" key="10">
    <source>
        <dbReference type="Proteomes" id="UP000054047"/>
    </source>
</evidence>
<dbReference type="GO" id="GO:0006784">
    <property type="term" value="P:heme A biosynthetic process"/>
    <property type="evidence" value="ECO:0007669"/>
    <property type="project" value="TreeGrafter"/>
</dbReference>
<keyword evidence="10" id="KW-1185">Reference proteome</keyword>
<protein>
    <recommendedName>
        <fullName evidence="7">Heme O synthase</fullName>
    </recommendedName>
</protein>
<dbReference type="GO" id="GO:0008495">
    <property type="term" value="F:protoheme IX farnesyltransferase activity"/>
    <property type="evidence" value="ECO:0007669"/>
    <property type="project" value="InterPro"/>
</dbReference>